<reference evidence="2 3" key="1">
    <citation type="submission" date="2019-04" db="EMBL/GenBank/DDBJ databases">
        <title>Friends and foes A comparative genomics study of 23 Aspergillus species from section Flavi.</title>
        <authorList>
            <consortium name="DOE Joint Genome Institute"/>
            <person name="Kjaerbolling I."/>
            <person name="Vesth T."/>
            <person name="Frisvad J.C."/>
            <person name="Nybo J.L."/>
            <person name="Theobald S."/>
            <person name="Kildgaard S."/>
            <person name="Isbrandt T."/>
            <person name="Kuo A."/>
            <person name="Sato A."/>
            <person name="Lyhne E.K."/>
            <person name="Kogle M.E."/>
            <person name="Wiebenga A."/>
            <person name="Kun R.S."/>
            <person name="Lubbers R.J."/>
            <person name="Makela M.R."/>
            <person name="Barry K."/>
            <person name="Chovatia M."/>
            <person name="Clum A."/>
            <person name="Daum C."/>
            <person name="Haridas S."/>
            <person name="He G."/>
            <person name="LaButti K."/>
            <person name="Lipzen A."/>
            <person name="Mondo S."/>
            <person name="Riley R."/>
            <person name="Salamov A."/>
            <person name="Simmons B.A."/>
            <person name="Magnuson J.K."/>
            <person name="Henrissat B."/>
            <person name="Mortensen U.H."/>
            <person name="Larsen T.O."/>
            <person name="Devries R.P."/>
            <person name="Grigoriev I.V."/>
            <person name="Machida M."/>
            <person name="Baker S.E."/>
            <person name="Andersen M.R."/>
        </authorList>
    </citation>
    <scope>NUCLEOTIDE SEQUENCE [LARGE SCALE GENOMIC DNA]</scope>
    <source>
        <strain evidence="2 3">IBT 18842</strain>
    </source>
</reference>
<keyword evidence="2" id="KW-0418">Kinase</keyword>
<dbReference type="Pfam" id="PF01636">
    <property type="entry name" value="APH"/>
    <property type="match status" value="1"/>
</dbReference>
<keyword evidence="3" id="KW-1185">Reference proteome</keyword>
<gene>
    <name evidence="2" type="ORF">BDV25DRAFT_132815</name>
</gene>
<dbReference type="InterPro" id="IPR051035">
    <property type="entry name" value="Mito_inheritance_9"/>
</dbReference>
<keyword evidence="2" id="KW-0808">Transferase</keyword>
<dbReference type="OrthoDB" id="2968323at2759"/>
<dbReference type="PANTHER" id="PTHR36091:SF2">
    <property type="entry name" value="AMINOGLYCOSIDE PHOSPHOTRANSFERASE DOMAIN-CONTAINING PROTEIN"/>
    <property type="match status" value="1"/>
</dbReference>
<accession>A0A5N6TKC9</accession>
<dbReference type="Gene3D" id="3.90.1200.10">
    <property type="match status" value="1"/>
</dbReference>
<dbReference type="InterPro" id="IPR011009">
    <property type="entry name" value="Kinase-like_dom_sf"/>
</dbReference>
<feature type="domain" description="Aminoglycoside phosphotransferase" evidence="1">
    <location>
        <begin position="266"/>
        <end position="332"/>
    </location>
</feature>
<organism evidence="2 3">
    <name type="scientific">Aspergillus avenaceus</name>
    <dbReference type="NCBI Taxonomy" id="36643"/>
    <lineage>
        <taxon>Eukaryota</taxon>
        <taxon>Fungi</taxon>
        <taxon>Dikarya</taxon>
        <taxon>Ascomycota</taxon>
        <taxon>Pezizomycotina</taxon>
        <taxon>Eurotiomycetes</taxon>
        <taxon>Eurotiomycetidae</taxon>
        <taxon>Eurotiales</taxon>
        <taxon>Aspergillaceae</taxon>
        <taxon>Aspergillus</taxon>
        <taxon>Aspergillus subgen. Circumdati</taxon>
    </lineage>
</organism>
<evidence type="ECO:0000313" key="2">
    <source>
        <dbReference type="EMBL" id="KAE8146569.1"/>
    </source>
</evidence>
<dbReference type="PANTHER" id="PTHR36091">
    <property type="entry name" value="ALTERED INHERITANCE OF MITOCHONDRIA PROTEIN 9, MITOCHONDRIAL"/>
    <property type="match status" value="1"/>
</dbReference>
<dbReference type="AlphaFoldDB" id="A0A5N6TKC9"/>
<dbReference type="SUPFAM" id="SSF56112">
    <property type="entry name" value="Protein kinase-like (PK-like)"/>
    <property type="match status" value="1"/>
</dbReference>
<dbReference type="GO" id="GO:0016301">
    <property type="term" value="F:kinase activity"/>
    <property type="evidence" value="ECO:0007669"/>
    <property type="project" value="UniProtKB-KW"/>
</dbReference>
<evidence type="ECO:0000259" key="1">
    <source>
        <dbReference type="Pfam" id="PF01636"/>
    </source>
</evidence>
<dbReference type="EMBL" id="ML742254">
    <property type="protein sequence ID" value="KAE8146569.1"/>
    <property type="molecule type" value="Genomic_DNA"/>
</dbReference>
<protein>
    <submittedName>
        <fullName evidence="2">Kinase-like domain-containing protein</fullName>
    </submittedName>
</protein>
<sequence length="522" mass="59121">MQSPSESLHEGFFRYTSGRWVWDEEQQLRARYTPFNVSELRKIAAKATGSDYCVSMTKLAEGNYNKVFRLVMSDGNVVLARIPNPNAGPPFYTTASEVATTELVRTVCNVPTPRVYGWSASAQNPVGSEYILMEEATGSQIGSVWNDLPANTKLNIMKEIVSIEAKLSSLTFSHYGVVYFASDSVEGAVPAQITSDVPLQLKEMVAEKFTIGPSVERGFWNKGRATMRISRGPWSNAIDYALSVGKREIAWIHQFAVPKPTDDPLYVSAAQNSPEAHIQLLQKYLNVCPYLMDVDEDIVRPVLWHTDLHSSNIFIEDGRITSVIDWQGVWAGPLFLQAQPSPLVNYQGPIVLERPANFGELDGERQADIKRQIFKSTLFQLYLLEMGERNPLLAKAFHLDHGKTRRLPVECAGDSWDDDIVALREALVKVERHWNELGISSDCPIHFTEEDIKQHLEDAEGWNEVQDFFNGIEDLVKRDGWTHHETYGEAVEFFSSLRKVGLQKMKGEEREKFEKETRWASR</sequence>
<dbReference type="InterPro" id="IPR002575">
    <property type="entry name" value="Aminoglycoside_PTrfase"/>
</dbReference>
<evidence type="ECO:0000313" key="3">
    <source>
        <dbReference type="Proteomes" id="UP000325780"/>
    </source>
</evidence>
<name>A0A5N6TKC9_ASPAV</name>
<proteinExistence type="predicted"/>
<dbReference type="Proteomes" id="UP000325780">
    <property type="component" value="Unassembled WGS sequence"/>
</dbReference>
<dbReference type="GO" id="GO:0005739">
    <property type="term" value="C:mitochondrion"/>
    <property type="evidence" value="ECO:0007669"/>
    <property type="project" value="TreeGrafter"/>
</dbReference>